<name>A0A2I0QX68_9BACI</name>
<accession>A0A2I0QX68</accession>
<evidence type="ECO:0000256" key="2">
    <source>
        <dbReference type="ARBA" id="ARBA00022475"/>
    </source>
</evidence>
<keyword evidence="5 6" id="KW-0472">Membrane</keyword>
<dbReference type="PANTHER" id="PTHR40064">
    <property type="entry name" value="MEMBRANE PROTEIN-RELATED"/>
    <property type="match status" value="1"/>
</dbReference>
<evidence type="ECO:0000256" key="3">
    <source>
        <dbReference type="ARBA" id="ARBA00022692"/>
    </source>
</evidence>
<proteinExistence type="predicted"/>
<protein>
    <recommendedName>
        <fullName evidence="7">Putative aromatic acid exporter C-terminal domain-containing protein</fullName>
    </recommendedName>
</protein>
<keyword evidence="2" id="KW-1003">Cell membrane</keyword>
<dbReference type="InterPro" id="IPR010343">
    <property type="entry name" value="ArAE_1"/>
</dbReference>
<feature type="transmembrane region" description="Helical" evidence="6">
    <location>
        <begin position="53"/>
        <end position="76"/>
    </location>
</feature>
<dbReference type="OrthoDB" id="357521at2"/>
<dbReference type="Proteomes" id="UP000243524">
    <property type="component" value="Unassembled WGS sequence"/>
</dbReference>
<keyword evidence="4 6" id="KW-1133">Transmembrane helix</keyword>
<organism evidence="8 9">
    <name type="scientific">Halalkalibacillus sediminis</name>
    <dbReference type="NCBI Taxonomy" id="2018042"/>
    <lineage>
        <taxon>Bacteria</taxon>
        <taxon>Bacillati</taxon>
        <taxon>Bacillota</taxon>
        <taxon>Bacilli</taxon>
        <taxon>Bacillales</taxon>
        <taxon>Bacillaceae</taxon>
        <taxon>Halalkalibacillus</taxon>
    </lineage>
</organism>
<reference evidence="8 9" key="1">
    <citation type="submission" date="2017-06" db="EMBL/GenBank/DDBJ databases">
        <title>the draft geome sequence of Illustriluteabacillus marina B3227.</title>
        <authorList>
            <person name="He R.-H."/>
            <person name="Du Z.-J."/>
        </authorList>
    </citation>
    <scope>NUCLEOTIDE SEQUENCE [LARGE SCALE GENOMIC DNA]</scope>
    <source>
        <strain evidence="8 9">B3227</strain>
    </source>
</reference>
<dbReference type="InterPro" id="IPR052984">
    <property type="entry name" value="UPF0421"/>
</dbReference>
<dbReference type="Pfam" id="PF11728">
    <property type="entry name" value="ArAE_1_C"/>
    <property type="match status" value="1"/>
</dbReference>
<evidence type="ECO:0000256" key="1">
    <source>
        <dbReference type="ARBA" id="ARBA00004651"/>
    </source>
</evidence>
<keyword evidence="9" id="KW-1185">Reference proteome</keyword>
<dbReference type="Pfam" id="PF06081">
    <property type="entry name" value="ArAE_1"/>
    <property type="match status" value="1"/>
</dbReference>
<evidence type="ECO:0000256" key="4">
    <source>
        <dbReference type="ARBA" id="ARBA00022989"/>
    </source>
</evidence>
<dbReference type="InterPro" id="IPR021062">
    <property type="entry name" value="ArAE_1_C"/>
</dbReference>
<dbReference type="PANTHER" id="PTHR40064:SF1">
    <property type="entry name" value="MEMBRANE PROTEIN"/>
    <property type="match status" value="1"/>
</dbReference>
<feature type="transmembrane region" description="Helical" evidence="6">
    <location>
        <begin position="82"/>
        <end position="108"/>
    </location>
</feature>
<dbReference type="GO" id="GO:0005886">
    <property type="term" value="C:plasma membrane"/>
    <property type="evidence" value="ECO:0007669"/>
    <property type="project" value="UniProtKB-SubCell"/>
</dbReference>
<feature type="transmembrane region" description="Helical" evidence="6">
    <location>
        <begin position="120"/>
        <end position="142"/>
    </location>
</feature>
<comment type="caution">
    <text evidence="8">The sequence shown here is derived from an EMBL/GenBank/DDBJ whole genome shotgun (WGS) entry which is preliminary data.</text>
</comment>
<evidence type="ECO:0000313" key="9">
    <source>
        <dbReference type="Proteomes" id="UP000243524"/>
    </source>
</evidence>
<dbReference type="RefSeq" id="WP_101330675.1">
    <property type="nucleotide sequence ID" value="NZ_PJNH01000001.1"/>
</dbReference>
<dbReference type="Gene3D" id="1.20.120.940">
    <property type="entry name" value="Putative aromatic acid exporter, C-terminal domain"/>
    <property type="match status" value="1"/>
</dbReference>
<sequence length="317" mass="36441">MFKIGPRTIKTAIGAPISIFIAQLLQLDQFISAAILTILCIQVTRRRSILSAWYRFYASLIAIIVSGLVFEFVGYFPLAVGLVLLLFIPITVQLKITEGVITSSVIILHIYGAEAMSASLVLNEILLLTIGLGVALLLNLYMPSLDSDLEKIQSDIEENFSAVLREIARYLKTGDYNWSGEEITTTAQLIDRANDLASRDVENHLLRNHHPFYHYFHMRQKQFEILERMLPLISRINASKEEYLYIGKLFEHLADHVHPGNTAIKYLEELRGIREKFNHEELPKTQQEFEERANLYLLLNEIEQYLILKRSYKKSDI</sequence>
<evidence type="ECO:0000256" key="5">
    <source>
        <dbReference type="ARBA" id="ARBA00023136"/>
    </source>
</evidence>
<dbReference type="EMBL" id="PJNH01000001">
    <property type="protein sequence ID" value="PKR78931.1"/>
    <property type="molecule type" value="Genomic_DNA"/>
</dbReference>
<evidence type="ECO:0000256" key="6">
    <source>
        <dbReference type="SAM" id="Phobius"/>
    </source>
</evidence>
<dbReference type="AlphaFoldDB" id="A0A2I0QX68"/>
<gene>
    <name evidence="8" type="ORF">CEY16_04030</name>
</gene>
<keyword evidence="3 6" id="KW-0812">Transmembrane</keyword>
<dbReference type="InterPro" id="IPR038323">
    <property type="entry name" value="ArAE_1_C_sf"/>
</dbReference>
<comment type="subcellular location">
    <subcellularLocation>
        <location evidence="1">Cell membrane</location>
        <topology evidence="1">Multi-pass membrane protein</topology>
    </subcellularLocation>
</comment>
<feature type="domain" description="Putative aromatic acid exporter C-terminal" evidence="7">
    <location>
        <begin position="147"/>
        <end position="309"/>
    </location>
</feature>
<evidence type="ECO:0000313" key="8">
    <source>
        <dbReference type="EMBL" id="PKR78931.1"/>
    </source>
</evidence>
<evidence type="ECO:0000259" key="7">
    <source>
        <dbReference type="Pfam" id="PF11728"/>
    </source>
</evidence>